<evidence type="ECO:0000259" key="7">
    <source>
        <dbReference type="PROSITE" id="PS51917"/>
    </source>
</evidence>
<dbReference type="InterPro" id="IPR038633">
    <property type="entry name" value="Rpn13/ADRM1_Pru_sf"/>
</dbReference>
<evidence type="ECO:0000256" key="6">
    <source>
        <dbReference type="SAM" id="MobiDB-lite"/>
    </source>
</evidence>
<comment type="caution">
    <text evidence="8">The sequence shown here is derived from an EMBL/GenBank/DDBJ whole genome shotgun (WGS) entry which is preliminary data.</text>
</comment>
<accession>A0AA43QQ15</accession>
<sequence>MVPTDGRFVPYQGKDASHTGSTQSPTNGRIFVLKFQSSSARHLFWLQSKSQHSQNDPSWFSSRDLRLGAIVDRLLQGEEVDVQEEVANVSNEQKGGGGGDTEMEDARPEESNDTQRNLGSGDPFMGNPEEEGSESRDGGADGGRAPPTDAAIAVQNFLQSLQGSQDLKQRSSQSHPEGQLYTTLSELLPPSTTIPVLDDADVHVVDNLLSQLPPILLVSSQETNDDYEVEPTAEQAQAAIDALSMEQKKEILRKVFRSPQFSQSLGSLTTALRDGGLPTISDALKIPVTHGGFIKQGSGVPMGGGDAVEAFVEGVKTEIQRKKSNQGDEGRMDTE</sequence>
<dbReference type="Gene3D" id="2.30.29.70">
    <property type="entry name" value="Proteasomal ubiquitin receptor Rpn13/ADRM1"/>
    <property type="match status" value="1"/>
</dbReference>
<dbReference type="AlphaFoldDB" id="A0AA43QQ15"/>
<evidence type="ECO:0000313" key="8">
    <source>
        <dbReference type="EMBL" id="MDI1490551.1"/>
    </source>
</evidence>
<proteinExistence type="predicted"/>
<dbReference type="GO" id="GO:0061133">
    <property type="term" value="F:endopeptidase activator activity"/>
    <property type="evidence" value="ECO:0007669"/>
    <property type="project" value="TreeGrafter"/>
</dbReference>
<dbReference type="PANTHER" id="PTHR12225:SF0">
    <property type="entry name" value="PROTEASOMAL UBIQUITIN RECEPTOR ADRM1"/>
    <property type="match status" value="1"/>
</dbReference>
<organism evidence="8 9">
    <name type="scientific">Ramalina farinacea</name>
    <dbReference type="NCBI Taxonomy" id="258253"/>
    <lineage>
        <taxon>Eukaryota</taxon>
        <taxon>Fungi</taxon>
        <taxon>Dikarya</taxon>
        <taxon>Ascomycota</taxon>
        <taxon>Pezizomycotina</taxon>
        <taxon>Lecanoromycetes</taxon>
        <taxon>OSLEUM clade</taxon>
        <taxon>Lecanoromycetidae</taxon>
        <taxon>Lecanorales</taxon>
        <taxon>Lecanorineae</taxon>
        <taxon>Ramalinaceae</taxon>
        <taxon>Ramalina</taxon>
    </lineage>
</organism>
<gene>
    <name evidence="8" type="ORF">OHK93_001755</name>
</gene>
<evidence type="ECO:0000313" key="9">
    <source>
        <dbReference type="Proteomes" id="UP001161017"/>
    </source>
</evidence>
<dbReference type="InterPro" id="IPR038108">
    <property type="entry name" value="RPN13_DEUBAD_sf"/>
</dbReference>
<evidence type="ECO:0000256" key="2">
    <source>
        <dbReference type="ARBA" id="ARBA00004496"/>
    </source>
</evidence>
<keyword evidence="5" id="KW-0539">Nucleus</keyword>
<dbReference type="Pfam" id="PF04683">
    <property type="entry name" value="Rpn13_ADRM1_Pru"/>
    <property type="match status" value="1"/>
</dbReference>
<name>A0AA43QQ15_9LECA</name>
<dbReference type="PANTHER" id="PTHR12225">
    <property type="entry name" value="ADHESION REGULATING MOLECULE 1 110 KDA CELL MEMBRANE GLYCOPROTEIN"/>
    <property type="match status" value="1"/>
</dbReference>
<feature type="domain" description="Pru" evidence="7">
    <location>
        <begin position="1"/>
        <end position="78"/>
    </location>
</feature>
<dbReference type="GO" id="GO:0070628">
    <property type="term" value="F:proteasome binding"/>
    <property type="evidence" value="ECO:0007669"/>
    <property type="project" value="TreeGrafter"/>
</dbReference>
<dbReference type="InterPro" id="IPR006773">
    <property type="entry name" value="Rpn13/ADRM1"/>
</dbReference>
<dbReference type="EMBL" id="JAPUFD010000012">
    <property type="protein sequence ID" value="MDI1490551.1"/>
    <property type="molecule type" value="Genomic_DNA"/>
</dbReference>
<keyword evidence="3" id="KW-0963">Cytoplasm</keyword>
<protein>
    <recommendedName>
        <fullName evidence="7">Pru domain-containing protein</fullName>
    </recommendedName>
</protein>
<dbReference type="PROSITE" id="PS51917">
    <property type="entry name" value="PRU"/>
    <property type="match status" value="1"/>
</dbReference>
<dbReference type="InterPro" id="IPR044868">
    <property type="entry name" value="Rpn13/ADRM1_Pru"/>
</dbReference>
<evidence type="ECO:0000256" key="5">
    <source>
        <dbReference type="ARBA" id="ARBA00023242"/>
    </source>
</evidence>
<dbReference type="GO" id="GO:0005634">
    <property type="term" value="C:nucleus"/>
    <property type="evidence" value="ECO:0007669"/>
    <property type="project" value="UniProtKB-SubCell"/>
</dbReference>
<dbReference type="GO" id="GO:0008541">
    <property type="term" value="C:proteasome regulatory particle, lid subcomplex"/>
    <property type="evidence" value="ECO:0007669"/>
    <property type="project" value="TreeGrafter"/>
</dbReference>
<keyword evidence="4" id="KW-0647">Proteasome</keyword>
<dbReference type="Gene3D" id="1.10.2020.20">
    <property type="match status" value="1"/>
</dbReference>
<reference evidence="8" key="1">
    <citation type="journal article" date="2023" name="Genome Biol. Evol.">
        <title>First Whole Genome Sequence and Flow Cytometry Genome Size Data for the Lichen-Forming Fungus Ramalina farinacea (Ascomycota).</title>
        <authorList>
            <person name="Llewellyn T."/>
            <person name="Mian S."/>
            <person name="Hill R."/>
            <person name="Leitch I.J."/>
            <person name="Gaya E."/>
        </authorList>
    </citation>
    <scope>NUCLEOTIDE SEQUENCE</scope>
    <source>
        <strain evidence="8">LIQ254RAFAR</strain>
    </source>
</reference>
<keyword evidence="9" id="KW-1185">Reference proteome</keyword>
<evidence type="ECO:0000256" key="3">
    <source>
        <dbReference type="ARBA" id="ARBA00022490"/>
    </source>
</evidence>
<feature type="region of interest" description="Disordered" evidence="6">
    <location>
        <begin position="1"/>
        <end position="26"/>
    </location>
</feature>
<dbReference type="Proteomes" id="UP001161017">
    <property type="component" value="Unassembled WGS sequence"/>
</dbReference>
<evidence type="ECO:0000256" key="4">
    <source>
        <dbReference type="ARBA" id="ARBA00022942"/>
    </source>
</evidence>
<dbReference type="GO" id="GO:0005737">
    <property type="term" value="C:cytoplasm"/>
    <property type="evidence" value="ECO:0007669"/>
    <property type="project" value="UniProtKB-SubCell"/>
</dbReference>
<evidence type="ECO:0000256" key="1">
    <source>
        <dbReference type="ARBA" id="ARBA00004123"/>
    </source>
</evidence>
<feature type="region of interest" description="Disordered" evidence="6">
    <location>
        <begin position="82"/>
        <end position="148"/>
    </location>
</feature>
<comment type="subcellular location">
    <subcellularLocation>
        <location evidence="2">Cytoplasm</location>
    </subcellularLocation>
    <subcellularLocation>
        <location evidence="1">Nucleus</location>
    </subcellularLocation>
</comment>